<protein>
    <submittedName>
        <fullName evidence="1">Uncharacterized protein</fullName>
    </submittedName>
</protein>
<proteinExistence type="predicted"/>
<name>A0A193SHE7_9PSED</name>
<sequence length="29" mass="3160">MHAQVVPSARRVYLRLYAGETACLSGPGR</sequence>
<keyword evidence="1" id="KW-0614">Plasmid</keyword>
<geneLocation type="plasmid" evidence="1 2">
    <name>PP4</name>
</geneLocation>
<gene>
    <name evidence="1" type="ORF">PL963_P400018</name>
</gene>
<evidence type="ECO:0000313" key="2">
    <source>
        <dbReference type="Proteomes" id="UP000239025"/>
    </source>
</evidence>
<evidence type="ECO:0000313" key="1">
    <source>
        <dbReference type="EMBL" id="SOS30390.1"/>
    </source>
</evidence>
<dbReference type="Proteomes" id="UP000239025">
    <property type="component" value="Plasmid PP4"/>
</dbReference>
<dbReference type="AlphaFoldDB" id="A0A193SHE7"/>
<dbReference type="EMBL" id="LT963399">
    <property type="protein sequence ID" value="SOS30390.1"/>
    <property type="molecule type" value="Genomic_DNA"/>
</dbReference>
<reference evidence="2" key="1">
    <citation type="submission" date="2017-11" db="EMBL/GenBank/DDBJ databases">
        <authorList>
            <person name="Blom J."/>
        </authorList>
    </citation>
    <scope>NUCLEOTIDE SEQUENCE [LARGE SCALE GENOMIC DNA]</scope>
    <source>
        <plasmid evidence="2">PP4</plasmid>
    </source>
</reference>
<organism evidence="1 2">
    <name type="scientific">Pseudomonas cerasi</name>
    <dbReference type="NCBI Taxonomy" id="1583341"/>
    <lineage>
        <taxon>Bacteria</taxon>
        <taxon>Pseudomonadati</taxon>
        <taxon>Pseudomonadota</taxon>
        <taxon>Gammaproteobacteria</taxon>
        <taxon>Pseudomonadales</taxon>
        <taxon>Pseudomonadaceae</taxon>
        <taxon>Pseudomonas</taxon>
    </lineage>
</organism>
<keyword evidence="2" id="KW-1185">Reference proteome</keyword>
<accession>A0A193SHE7</accession>